<evidence type="ECO:0000256" key="8">
    <source>
        <dbReference type="HAMAP-Rule" id="MF_01937"/>
    </source>
</evidence>
<comment type="pathway">
    <text evidence="8">Quinol/quinone metabolism; menaquinone biosynthesis; menaquinol from 1,4-dihydroxy-2-naphthoate: step 1/2.</text>
</comment>
<keyword evidence="6 8" id="KW-1133">Transmembrane helix</keyword>
<comment type="function">
    <text evidence="8">Conversion of 1,4-dihydroxy-2-naphthoate (DHNA) to demethylmenaquinone (DMK).</text>
</comment>
<evidence type="ECO:0000256" key="7">
    <source>
        <dbReference type="ARBA" id="ARBA00023136"/>
    </source>
</evidence>
<feature type="transmembrane region" description="Helical" evidence="8">
    <location>
        <begin position="39"/>
        <end position="57"/>
    </location>
</feature>
<evidence type="ECO:0000256" key="5">
    <source>
        <dbReference type="ARBA" id="ARBA00022692"/>
    </source>
</evidence>
<feature type="transmembrane region" description="Helical" evidence="8">
    <location>
        <begin position="272"/>
        <end position="293"/>
    </location>
</feature>
<organism evidence="10 11">
    <name type="scientific">Rubellicoccus peritrichatus</name>
    <dbReference type="NCBI Taxonomy" id="3080537"/>
    <lineage>
        <taxon>Bacteria</taxon>
        <taxon>Pseudomonadati</taxon>
        <taxon>Verrucomicrobiota</taxon>
        <taxon>Opitutia</taxon>
        <taxon>Puniceicoccales</taxon>
        <taxon>Cerasicoccaceae</taxon>
        <taxon>Rubellicoccus</taxon>
    </lineage>
</organism>
<feature type="transmembrane region" description="Helical" evidence="8">
    <location>
        <begin position="168"/>
        <end position="190"/>
    </location>
</feature>
<gene>
    <name evidence="8" type="primary">menA</name>
    <name evidence="10" type="ORF">RZN69_08995</name>
</gene>
<dbReference type="CDD" id="cd13962">
    <property type="entry name" value="PT_UbiA_UBIAD1"/>
    <property type="match status" value="1"/>
</dbReference>
<sequence>MMPNPWILAARPKTLVAAVMPVALGTAFAWHDQAFASTPALICLVFAILIQIGTNYANDYYDGIKGTDTNKRIGPTRAVAKGLISPKVMLQATIAILAVAFLVGLGLIYYGGWWLLVVGIASVVCAIAYTGGPYPLGYNGWGDVFVVLFFGLIAVPFTYYVQAGTFSSVSLIAGLGMGLIINNLLVVNNYRDIEEDKPAGKKTLIVRFGRGFGLKLYAGSYLIALSIPLVLAGMNILAWWAAAIVPMSLMLLASLNTILLKRAVTAEDFNTVLGQTAKSVLFYGIAFNLALMIG</sequence>
<keyword evidence="7 8" id="KW-0472">Membrane</keyword>
<evidence type="ECO:0000256" key="3">
    <source>
        <dbReference type="ARBA" id="ARBA00022475"/>
    </source>
</evidence>
<dbReference type="InterPro" id="IPR026046">
    <property type="entry name" value="UBIAD1"/>
</dbReference>
<evidence type="ECO:0000256" key="4">
    <source>
        <dbReference type="ARBA" id="ARBA00022679"/>
    </source>
</evidence>
<dbReference type="AlphaFoldDB" id="A0AAQ3LEQ5"/>
<accession>A0AAQ3LEQ5</accession>
<dbReference type="InterPro" id="IPR044878">
    <property type="entry name" value="UbiA_sf"/>
</dbReference>
<dbReference type="RefSeq" id="WP_317835767.1">
    <property type="nucleotide sequence ID" value="NZ_CP136920.1"/>
</dbReference>
<dbReference type="HAMAP" id="MF_01937">
    <property type="entry name" value="MenA_1"/>
    <property type="match status" value="1"/>
</dbReference>
<dbReference type="Proteomes" id="UP001304300">
    <property type="component" value="Chromosome"/>
</dbReference>
<dbReference type="NCBIfam" id="NF004751">
    <property type="entry name" value="PRK06080.1-3"/>
    <property type="match status" value="1"/>
</dbReference>
<keyword evidence="5 8" id="KW-0812">Transmembrane</keyword>
<evidence type="ECO:0000256" key="9">
    <source>
        <dbReference type="NCBIfam" id="TIGR00751"/>
    </source>
</evidence>
<keyword evidence="11" id="KW-1185">Reference proteome</keyword>
<feature type="transmembrane region" description="Helical" evidence="8">
    <location>
        <begin position="211"/>
        <end position="231"/>
    </location>
</feature>
<protein>
    <recommendedName>
        <fullName evidence="8 9">1,4-dihydroxy-2-naphthoate octaprenyltransferase</fullName>
        <shortName evidence="8">DHNA-octaprenyltransferase</shortName>
        <ecNumber evidence="8 9">2.5.1.74</ecNumber>
    </recommendedName>
</protein>
<evidence type="ECO:0000256" key="2">
    <source>
        <dbReference type="ARBA" id="ARBA00022428"/>
    </source>
</evidence>
<dbReference type="InterPro" id="IPR000537">
    <property type="entry name" value="UbiA_prenyltransferase"/>
</dbReference>
<dbReference type="Pfam" id="PF01040">
    <property type="entry name" value="UbiA"/>
    <property type="match status" value="1"/>
</dbReference>
<dbReference type="GO" id="GO:0042371">
    <property type="term" value="P:vitamin K biosynthetic process"/>
    <property type="evidence" value="ECO:0007669"/>
    <property type="project" value="TreeGrafter"/>
</dbReference>
<evidence type="ECO:0000256" key="1">
    <source>
        <dbReference type="ARBA" id="ARBA00004141"/>
    </source>
</evidence>
<dbReference type="InterPro" id="IPR004657">
    <property type="entry name" value="MenA"/>
</dbReference>
<feature type="transmembrane region" description="Helical" evidence="8">
    <location>
        <begin position="237"/>
        <end position="260"/>
    </location>
</feature>
<dbReference type="Gene3D" id="1.10.357.140">
    <property type="entry name" value="UbiA prenyltransferase"/>
    <property type="match status" value="1"/>
</dbReference>
<comment type="subcellular location">
    <subcellularLocation>
        <location evidence="8">Cell membrane</location>
        <topology evidence="8">Multi-pass membrane protein</topology>
    </subcellularLocation>
    <subcellularLocation>
        <location evidence="1">Membrane</location>
        <topology evidence="1">Multi-pass membrane protein</topology>
    </subcellularLocation>
</comment>
<dbReference type="PANTHER" id="PTHR13929">
    <property type="entry name" value="1,4-DIHYDROXY-2-NAPHTHOATE OCTAPRENYLTRANSFERASE"/>
    <property type="match status" value="1"/>
</dbReference>
<feature type="transmembrane region" description="Helical" evidence="8">
    <location>
        <begin position="113"/>
        <end position="132"/>
    </location>
</feature>
<feature type="transmembrane region" description="Helical" evidence="8">
    <location>
        <begin position="88"/>
        <end position="107"/>
    </location>
</feature>
<dbReference type="KEGG" id="puo:RZN69_08995"/>
<evidence type="ECO:0000256" key="6">
    <source>
        <dbReference type="ARBA" id="ARBA00022989"/>
    </source>
</evidence>
<dbReference type="EMBL" id="CP136920">
    <property type="protein sequence ID" value="WOO43224.1"/>
    <property type="molecule type" value="Genomic_DNA"/>
</dbReference>
<dbReference type="GO" id="GO:0046428">
    <property type="term" value="F:1,4-dihydroxy-2-naphthoate polyprenyltransferase activity"/>
    <property type="evidence" value="ECO:0007669"/>
    <property type="project" value="UniProtKB-UniRule"/>
</dbReference>
<dbReference type="NCBIfam" id="TIGR00751">
    <property type="entry name" value="menA"/>
    <property type="match status" value="1"/>
</dbReference>
<proteinExistence type="inferred from homology"/>
<evidence type="ECO:0000313" key="11">
    <source>
        <dbReference type="Proteomes" id="UP001304300"/>
    </source>
</evidence>
<dbReference type="PANTHER" id="PTHR13929:SF0">
    <property type="entry name" value="UBIA PRENYLTRANSFERASE DOMAIN-CONTAINING PROTEIN 1"/>
    <property type="match status" value="1"/>
</dbReference>
<dbReference type="EC" id="2.5.1.74" evidence="8 9"/>
<evidence type="ECO:0000313" key="10">
    <source>
        <dbReference type="EMBL" id="WOO43224.1"/>
    </source>
</evidence>
<dbReference type="PIRSF" id="PIRSF005355">
    <property type="entry name" value="UBIAD1"/>
    <property type="match status" value="1"/>
</dbReference>
<dbReference type="GO" id="GO:0005886">
    <property type="term" value="C:plasma membrane"/>
    <property type="evidence" value="ECO:0007669"/>
    <property type="project" value="UniProtKB-SubCell"/>
</dbReference>
<keyword evidence="2 8" id="KW-0474">Menaquinone biosynthesis</keyword>
<comment type="similarity">
    <text evidence="8">Belongs to the MenA family. Type 1 subfamily.</text>
</comment>
<dbReference type="GO" id="GO:0009234">
    <property type="term" value="P:menaquinone biosynthetic process"/>
    <property type="evidence" value="ECO:0007669"/>
    <property type="project" value="UniProtKB-UniRule"/>
</dbReference>
<name>A0AAQ3LEQ5_9BACT</name>
<reference evidence="10 11" key="1">
    <citation type="submission" date="2023-10" db="EMBL/GenBank/DDBJ databases">
        <title>Rubellicoccus peritrichatus gen. nov., sp. nov., isolated from an algae of coral reef tank.</title>
        <authorList>
            <person name="Luo J."/>
        </authorList>
    </citation>
    <scope>NUCLEOTIDE SEQUENCE [LARGE SCALE GENOMIC DNA]</scope>
    <source>
        <strain evidence="10 11">CR14</strain>
    </source>
</reference>
<feature type="transmembrane region" description="Helical" evidence="8">
    <location>
        <begin position="144"/>
        <end position="162"/>
    </location>
</feature>
<comment type="catalytic activity">
    <reaction evidence="8">
        <text>an all-trans-polyprenyl diphosphate + 1,4-dihydroxy-2-naphthoate + H(+) = a 2-demethylmenaquinol + CO2 + diphosphate</text>
        <dbReference type="Rhea" id="RHEA:26478"/>
        <dbReference type="Rhea" id="RHEA-COMP:9563"/>
        <dbReference type="Rhea" id="RHEA-COMP:9564"/>
        <dbReference type="ChEBI" id="CHEBI:11173"/>
        <dbReference type="ChEBI" id="CHEBI:15378"/>
        <dbReference type="ChEBI" id="CHEBI:16526"/>
        <dbReference type="ChEBI" id="CHEBI:33019"/>
        <dbReference type="ChEBI" id="CHEBI:55437"/>
        <dbReference type="ChEBI" id="CHEBI:58914"/>
        <dbReference type="EC" id="2.5.1.74"/>
    </reaction>
</comment>
<keyword evidence="3 8" id="KW-1003">Cell membrane</keyword>
<keyword evidence="4 8" id="KW-0808">Transferase</keyword>